<evidence type="ECO:0000256" key="1">
    <source>
        <dbReference type="SAM" id="MobiDB-lite"/>
    </source>
</evidence>
<feature type="region of interest" description="Disordered" evidence="1">
    <location>
        <begin position="1"/>
        <end position="26"/>
    </location>
</feature>
<accession>A0A6A4RMW8</accession>
<dbReference type="EMBL" id="VEVO01006362">
    <property type="protein sequence ID" value="KAF0021488.1"/>
    <property type="molecule type" value="Genomic_DNA"/>
</dbReference>
<gene>
    <name evidence="2" type="ORF">F2P81_026259</name>
</gene>
<dbReference type="AlphaFoldDB" id="A0A6A4RMW8"/>
<sequence>MVTNDNKERDELPPRRVTAPLNESQTGTLTSSVYTVTLRLQHTVVQPPASAVFLSEHFAASRCATSISLSADRSPEPNDNQSLRRGGIDE</sequence>
<feature type="compositionally biased region" description="Polar residues" evidence="1">
    <location>
        <begin position="68"/>
        <end position="83"/>
    </location>
</feature>
<organism evidence="2 3">
    <name type="scientific">Scophthalmus maximus</name>
    <name type="common">Turbot</name>
    <name type="synonym">Psetta maxima</name>
    <dbReference type="NCBI Taxonomy" id="52904"/>
    <lineage>
        <taxon>Eukaryota</taxon>
        <taxon>Metazoa</taxon>
        <taxon>Chordata</taxon>
        <taxon>Craniata</taxon>
        <taxon>Vertebrata</taxon>
        <taxon>Euteleostomi</taxon>
        <taxon>Actinopterygii</taxon>
        <taxon>Neopterygii</taxon>
        <taxon>Teleostei</taxon>
        <taxon>Neoteleostei</taxon>
        <taxon>Acanthomorphata</taxon>
        <taxon>Carangaria</taxon>
        <taxon>Pleuronectiformes</taxon>
        <taxon>Pleuronectoidei</taxon>
        <taxon>Scophthalmidae</taxon>
        <taxon>Scophthalmus</taxon>
    </lineage>
</organism>
<comment type="caution">
    <text evidence="2">The sequence shown here is derived from an EMBL/GenBank/DDBJ whole genome shotgun (WGS) entry which is preliminary data.</text>
</comment>
<feature type="region of interest" description="Disordered" evidence="1">
    <location>
        <begin position="68"/>
        <end position="90"/>
    </location>
</feature>
<feature type="compositionally biased region" description="Basic and acidic residues" evidence="1">
    <location>
        <begin position="1"/>
        <end position="14"/>
    </location>
</feature>
<name>A0A6A4RMW8_SCOMX</name>
<proteinExistence type="predicted"/>
<evidence type="ECO:0000313" key="3">
    <source>
        <dbReference type="Proteomes" id="UP000438429"/>
    </source>
</evidence>
<evidence type="ECO:0000313" key="2">
    <source>
        <dbReference type="EMBL" id="KAF0021488.1"/>
    </source>
</evidence>
<dbReference type="Proteomes" id="UP000438429">
    <property type="component" value="Unassembled WGS sequence"/>
</dbReference>
<reference evidence="2 3" key="1">
    <citation type="submission" date="2019-06" db="EMBL/GenBank/DDBJ databases">
        <title>Draft genomes of female and male turbot (Scophthalmus maximus).</title>
        <authorList>
            <person name="Xu H."/>
            <person name="Xu X.-W."/>
            <person name="Shao C."/>
            <person name="Chen S."/>
        </authorList>
    </citation>
    <scope>NUCLEOTIDE SEQUENCE [LARGE SCALE GENOMIC DNA]</scope>
    <source>
        <strain evidence="2">Ysfricsl-2016a</strain>
        <tissue evidence="2">Blood</tissue>
    </source>
</reference>
<protein>
    <submittedName>
        <fullName evidence="2">Uncharacterized protein</fullName>
    </submittedName>
</protein>